<dbReference type="EMBL" id="CAGI01000158">
    <property type="protein sequence ID" value="CCF50806.1"/>
    <property type="molecule type" value="Genomic_DNA"/>
</dbReference>
<sequence>MAVVLPQSADLATLTCKKADGGWFTGKEGWVELTRSNQAGCYVVAMGDEGKRDAHLSGGWSTALEKHYLTIFEGSAVYRSFAETGIRCLGFLGLSEYGSYDRAIKSSVPQQFVFVTMLSPPDADSHLVPQYKTF</sequence>
<keyword evidence="2" id="KW-1185">Reference proteome</keyword>
<evidence type="ECO:0000313" key="1">
    <source>
        <dbReference type="EMBL" id="CCF50806.1"/>
    </source>
</evidence>
<protein>
    <submittedName>
        <fullName evidence="1">Uncharacterized protein</fullName>
    </submittedName>
</protein>
<comment type="caution">
    <text evidence="1">The sequence shown here is derived from an EMBL/GenBank/DDBJ whole genome shotgun (WGS) entry which is preliminary data.</text>
</comment>
<reference evidence="1 2" key="1">
    <citation type="journal article" date="2012" name="Plant Cell">
        <title>Genome comparison of barley and maize smut fungi reveals targeted loss of RNA silencing components and species-specific presence of transposable elements.</title>
        <authorList>
            <person name="Laurie J.D."/>
            <person name="Ali S."/>
            <person name="Linning R."/>
            <person name="Mannhaupt G."/>
            <person name="Wong P."/>
            <person name="Gueldener U."/>
            <person name="Muensterkoetter M."/>
            <person name="Moore R."/>
            <person name="Kahmann R."/>
            <person name="Bakkeren G."/>
            <person name="Schirawski J."/>
        </authorList>
    </citation>
    <scope>NUCLEOTIDE SEQUENCE [LARGE SCALE GENOMIC DNA]</scope>
    <source>
        <strain evidence="2">Uh4875-4</strain>
    </source>
</reference>
<gene>
    <name evidence="1" type="ORF">UHOR_06389</name>
</gene>
<dbReference type="HOGENOM" id="CLU_1897750_0_0_1"/>
<dbReference type="AlphaFoldDB" id="I2FV63"/>
<evidence type="ECO:0000313" key="2">
    <source>
        <dbReference type="Proteomes" id="UP000006174"/>
    </source>
</evidence>
<proteinExistence type="predicted"/>
<dbReference type="Proteomes" id="UP000006174">
    <property type="component" value="Unassembled WGS sequence"/>
</dbReference>
<accession>I2FV63</accession>
<name>I2FV63_USTHO</name>
<organism evidence="1 2">
    <name type="scientific">Ustilago hordei</name>
    <name type="common">Barley covered smut fungus</name>
    <dbReference type="NCBI Taxonomy" id="120017"/>
    <lineage>
        <taxon>Eukaryota</taxon>
        <taxon>Fungi</taxon>
        <taxon>Dikarya</taxon>
        <taxon>Basidiomycota</taxon>
        <taxon>Ustilaginomycotina</taxon>
        <taxon>Ustilaginomycetes</taxon>
        <taxon>Ustilaginales</taxon>
        <taxon>Ustilaginaceae</taxon>
        <taxon>Ustilago</taxon>
    </lineage>
</organism>